<feature type="transmembrane region" description="Helical" evidence="5">
    <location>
        <begin position="210"/>
        <end position="236"/>
    </location>
</feature>
<evidence type="ECO:0000256" key="1">
    <source>
        <dbReference type="ARBA" id="ARBA00004127"/>
    </source>
</evidence>
<dbReference type="EMBL" id="CAJRAF010000002">
    <property type="protein sequence ID" value="CAG5008156.1"/>
    <property type="molecule type" value="Genomic_DNA"/>
</dbReference>
<dbReference type="GO" id="GO:0012505">
    <property type="term" value="C:endomembrane system"/>
    <property type="evidence" value="ECO:0007669"/>
    <property type="project" value="UniProtKB-SubCell"/>
</dbReference>
<feature type="transmembrane region" description="Helical" evidence="5">
    <location>
        <begin position="86"/>
        <end position="104"/>
    </location>
</feature>
<evidence type="ECO:0000256" key="5">
    <source>
        <dbReference type="HAMAP-Rule" id="MF_00445"/>
    </source>
</evidence>
<comment type="caution">
    <text evidence="8">The sequence shown here is derived from an EMBL/GenBank/DDBJ whole genome shotgun (WGS) entry which is preliminary data.</text>
</comment>
<keyword evidence="4 5" id="KW-0472">Membrane</keyword>
<dbReference type="Proteomes" id="UP000680038">
    <property type="component" value="Unassembled WGS sequence"/>
</dbReference>
<keyword evidence="5" id="KW-0813">Transport</keyword>
<keyword evidence="5" id="KW-1003">Cell membrane</keyword>
<dbReference type="PANTHER" id="PTHR22773">
    <property type="entry name" value="NADH DEHYDROGENASE"/>
    <property type="match status" value="1"/>
</dbReference>
<dbReference type="InterPro" id="IPR010096">
    <property type="entry name" value="NADH-Q_OxRdtase_suN/2"/>
</dbReference>
<evidence type="ECO:0000259" key="7">
    <source>
        <dbReference type="Pfam" id="PF00361"/>
    </source>
</evidence>
<gene>
    <name evidence="8" type="primary">ndhB_2</name>
    <name evidence="5" type="synonym">nuoN</name>
    <name evidence="8" type="ORF">DYBT9275_04205</name>
</gene>
<reference evidence="8" key="1">
    <citation type="submission" date="2021-04" db="EMBL/GenBank/DDBJ databases">
        <authorList>
            <person name="Rodrigo-Torres L."/>
            <person name="Arahal R. D."/>
            <person name="Lucena T."/>
        </authorList>
    </citation>
    <scope>NUCLEOTIDE SEQUENCE</scope>
    <source>
        <strain evidence="8">CECT 9275</strain>
    </source>
</reference>
<feature type="transmembrane region" description="Helical" evidence="5">
    <location>
        <begin position="331"/>
        <end position="351"/>
    </location>
</feature>
<evidence type="ECO:0000256" key="2">
    <source>
        <dbReference type="ARBA" id="ARBA00022692"/>
    </source>
</evidence>
<feature type="transmembrane region" description="Helical" evidence="5">
    <location>
        <begin position="49"/>
        <end position="66"/>
    </location>
</feature>
<comment type="similarity">
    <text evidence="5">Belongs to the complex I subunit 2 family.</text>
</comment>
<comment type="subunit">
    <text evidence="5">NDH-1 is composed of 14 different subunits. Subunits NuoA, H, J, K, L, M, N constitute the membrane sector of the complex.</text>
</comment>
<feature type="transmembrane region" description="Helical" evidence="5">
    <location>
        <begin position="371"/>
        <end position="393"/>
    </location>
</feature>
<evidence type="ECO:0000313" key="8">
    <source>
        <dbReference type="EMBL" id="CAG5008156.1"/>
    </source>
</evidence>
<accession>A0A916JHN8</accession>
<keyword evidence="2 5" id="KW-0812">Transmembrane</keyword>
<organism evidence="8 9">
    <name type="scientific">Dyadobacter helix</name>
    <dbReference type="NCBI Taxonomy" id="2822344"/>
    <lineage>
        <taxon>Bacteria</taxon>
        <taxon>Pseudomonadati</taxon>
        <taxon>Bacteroidota</taxon>
        <taxon>Cytophagia</taxon>
        <taxon>Cytophagales</taxon>
        <taxon>Spirosomataceae</taxon>
        <taxon>Dyadobacter</taxon>
    </lineage>
</organism>
<dbReference type="AlphaFoldDB" id="A0A916JHN8"/>
<dbReference type="GO" id="GO:0048038">
    <property type="term" value="F:quinone binding"/>
    <property type="evidence" value="ECO:0007669"/>
    <property type="project" value="UniProtKB-KW"/>
</dbReference>
<evidence type="ECO:0000256" key="3">
    <source>
        <dbReference type="ARBA" id="ARBA00022989"/>
    </source>
</evidence>
<protein>
    <recommendedName>
        <fullName evidence="5">NADH-quinone oxidoreductase subunit N</fullName>
        <ecNumber evidence="5">7.1.1.-</ecNumber>
    </recommendedName>
    <alternativeName>
        <fullName evidence="5">NADH dehydrogenase I subunit N</fullName>
    </alternativeName>
    <alternativeName>
        <fullName evidence="5">NDH-1 subunit N</fullName>
    </alternativeName>
</protein>
<keyword evidence="5" id="KW-1278">Translocase</keyword>
<sequence>MDLNEQLLNIRQSLAGILPEIFLAALFCGILCIELFFHHHPNKKRAASYLQYVALASSFITFILVLKQWNQEPSYRFHPLLFLDHQAVFFKLMITAAWIFTLIHVRILKYDFPPEFNALLIAVVVGLNLLTMATHLLTIYLSLELVSVTSYLLVAISPYKKAAEGGLKYLLFGAASSAVMLYGISLIYGLSGTMDITSEAMTAGLVANSGLIVITTIVMTLGGLLFKLSLVPFHVWAPDVYEAAPTPLVSFLSVAPKAAVILVLMRLAGVMPAQYFPVLGGIALVSITVGNISALWQSNARRLLAYSSIAQAGYLIVGVVAYSRFGFESAVFYTAAYLMINMAAFFLIDILKPDSDTRLSGYEGYGRANPWIAGILTAVMIALAGLPPTVGFTSKLLIFSALWDSYQQLQFPWMLWLLVGGILNAAIALAYYLRLPYLLFFKKAPDEAPVRNRIFFLPAQLVAGFLLFTIIALFIKPEWIMNWIAAF</sequence>
<feature type="transmembrane region" description="Helical" evidence="5">
    <location>
        <begin position="413"/>
        <end position="433"/>
    </location>
</feature>
<dbReference type="EC" id="7.1.1.-" evidence="5"/>
<evidence type="ECO:0000256" key="6">
    <source>
        <dbReference type="RuleBase" id="RU000320"/>
    </source>
</evidence>
<feature type="domain" description="NADH:quinone oxidoreductase/Mrp antiporter transmembrane" evidence="7">
    <location>
        <begin position="133"/>
        <end position="408"/>
    </location>
</feature>
<feature type="transmembrane region" description="Helical" evidence="5">
    <location>
        <begin position="275"/>
        <end position="296"/>
    </location>
</feature>
<feature type="transmembrane region" description="Helical" evidence="5">
    <location>
        <begin position="303"/>
        <end position="325"/>
    </location>
</feature>
<evidence type="ECO:0000313" key="9">
    <source>
        <dbReference type="Proteomes" id="UP000680038"/>
    </source>
</evidence>
<evidence type="ECO:0000256" key="4">
    <source>
        <dbReference type="ARBA" id="ARBA00023136"/>
    </source>
</evidence>
<name>A0A916JHN8_9BACT</name>
<feature type="transmembrane region" description="Helical" evidence="5">
    <location>
        <begin position="17"/>
        <end position="37"/>
    </location>
</feature>
<dbReference type="RefSeq" id="WP_215240604.1">
    <property type="nucleotide sequence ID" value="NZ_CAJRAF010000002.1"/>
</dbReference>
<dbReference type="GO" id="GO:0050136">
    <property type="term" value="F:NADH dehydrogenase (quinone) (non-electrogenic) activity"/>
    <property type="evidence" value="ECO:0007669"/>
    <property type="project" value="UniProtKB-UniRule"/>
</dbReference>
<dbReference type="HAMAP" id="MF_00445">
    <property type="entry name" value="NDH1_NuoN_1"/>
    <property type="match status" value="1"/>
</dbReference>
<feature type="transmembrane region" description="Helical" evidence="5">
    <location>
        <begin position="169"/>
        <end position="190"/>
    </location>
</feature>
<feature type="transmembrane region" description="Helical" evidence="5">
    <location>
        <begin position="454"/>
        <end position="475"/>
    </location>
</feature>
<dbReference type="GO" id="GO:0005886">
    <property type="term" value="C:plasma membrane"/>
    <property type="evidence" value="ECO:0007669"/>
    <property type="project" value="UniProtKB-SubCell"/>
</dbReference>
<dbReference type="GO" id="GO:0042773">
    <property type="term" value="P:ATP synthesis coupled electron transport"/>
    <property type="evidence" value="ECO:0007669"/>
    <property type="project" value="InterPro"/>
</dbReference>
<dbReference type="Pfam" id="PF00361">
    <property type="entry name" value="Proton_antipo_M"/>
    <property type="match status" value="1"/>
</dbReference>
<dbReference type="InterPro" id="IPR001750">
    <property type="entry name" value="ND/Mrp_TM"/>
</dbReference>
<keyword evidence="5" id="KW-0520">NAD</keyword>
<proteinExistence type="inferred from homology"/>
<keyword evidence="5" id="KW-0874">Quinone</keyword>
<comment type="catalytic activity">
    <reaction evidence="5">
        <text>a quinone + NADH + 5 H(+)(in) = a quinol + NAD(+) + 4 H(+)(out)</text>
        <dbReference type="Rhea" id="RHEA:57888"/>
        <dbReference type="ChEBI" id="CHEBI:15378"/>
        <dbReference type="ChEBI" id="CHEBI:24646"/>
        <dbReference type="ChEBI" id="CHEBI:57540"/>
        <dbReference type="ChEBI" id="CHEBI:57945"/>
        <dbReference type="ChEBI" id="CHEBI:132124"/>
    </reaction>
</comment>
<dbReference type="GO" id="GO:0008137">
    <property type="term" value="F:NADH dehydrogenase (ubiquinone) activity"/>
    <property type="evidence" value="ECO:0007669"/>
    <property type="project" value="InterPro"/>
</dbReference>
<keyword evidence="9" id="KW-1185">Reference proteome</keyword>
<comment type="subcellular location">
    <subcellularLocation>
        <location evidence="5">Cell membrane</location>
        <topology evidence="5">Multi-pass membrane protein</topology>
    </subcellularLocation>
    <subcellularLocation>
        <location evidence="1">Endomembrane system</location>
        <topology evidence="1">Multi-pass membrane protein</topology>
    </subcellularLocation>
    <subcellularLocation>
        <location evidence="6">Membrane</location>
        <topology evidence="6">Multi-pass membrane protein</topology>
    </subcellularLocation>
</comment>
<feature type="transmembrane region" description="Helical" evidence="5">
    <location>
        <begin position="116"/>
        <end position="133"/>
    </location>
</feature>
<comment type="function">
    <text evidence="5">NDH-1 shuttles electrons from NADH, via FMN and iron-sulfur (Fe-S) centers, to quinones in the respiratory chain. The immediate electron acceptor for the enzyme in this species is believed to be a menaquinone. Couples the redox reaction to proton translocation (for every two electrons transferred, four hydrogen ions are translocated across the cytoplasmic membrane), and thus conserves the redox energy in a proton gradient.</text>
</comment>
<keyword evidence="3 5" id="KW-1133">Transmembrane helix</keyword>